<keyword evidence="2 8" id="KW-0812">Transmembrane</keyword>
<dbReference type="EMBL" id="JAODUP010000961">
    <property type="protein sequence ID" value="KAK2142400.1"/>
    <property type="molecule type" value="Genomic_DNA"/>
</dbReference>
<evidence type="ECO:0000256" key="3">
    <source>
        <dbReference type="ARBA" id="ARBA00022968"/>
    </source>
</evidence>
<evidence type="ECO:0000256" key="1">
    <source>
        <dbReference type="ARBA" id="ARBA00004606"/>
    </source>
</evidence>
<keyword evidence="3" id="KW-0735">Signal-anchor</keyword>
<name>A0AAD9IYH0_9ANNE</name>
<dbReference type="PANTHER" id="PTHR12270">
    <property type="entry name" value="GLYCOSYLTRANSFERASE-RELATED"/>
    <property type="match status" value="1"/>
</dbReference>
<gene>
    <name evidence="9" type="ORF">LSH36_961g00070</name>
</gene>
<evidence type="ECO:0000256" key="2">
    <source>
        <dbReference type="ARBA" id="ARBA00022692"/>
    </source>
</evidence>
<evidence type="ECO:0008006" key="11">
    <source>
        <dbReference type="Google" id="ProtNLM"/>
    </source>
</evidence>
<feature type="compositionally biased region" description="Low complexity" evidence="7">
    <location>
        <begin position="57"/>
        <end position="77"/>
    </location>
</feature>
<dbReference type="InterPro" id="IPR051292">
    <property type="entry name" value="Xyl/GlcA_transferase"/>
</dbReference>
<evidence type="ECO:0000256" key="6">
    <source>
        <dbReference type="ARBA" id="ARBA00023180"/>
    </source>
</evidence>
<reference evidence="9" key="1">
    <citation type="journal article" date="2023" name="Mol. Biol. Evol.">
        <title>Third-Generation Sequencing Reveals the Adaptive Role of the Epigenome in Three Deep-Sea Polychaetes.</title>
        <authorList>
            <person name="Perez M."/>
            <person name="Aroh O."/>
            <person name="Sun Y."/>
            <person name="Lan Y."/>
            <person name="Juniper S.K."/>
            <person name="Young C.R."/>
            <person name="Angers B."/>
            <person name="Qian P.Y."/>
        </authorList>
    </citation>
    <scope>NUCLEOTIDE SEQUENCE</scope>
    <source>
        <strain evidence="9">P08H-3</strain>
    </source>
</reference>
<proteinExistence type="predicted"/>
<sequence length="350" mass="40136">MSDDVIKPKNVDTPVIRRRVLRVLVVLAGGFVVFHVLYFLSGKTAGFMSKRSTETDGASLSSSSSSGSHSSGYGVQSAQDEEFEKCVTTVSNKIMKLWEDQAEYQIKNESDPCGELWKSIEMERKVIIDFFEQETPWNQTAVTLVTQTSYGRIDHLLASIKMWDGPVSVAVYVKDDNVEEIVSKICNTKEFFTRKDIGLHFAPVQGKYYPYNYLRNMALNNSRTSHVFLLDVDFNPMPGLHGKLVDYIKRGTPSEKEVLVIPAFEWSPISMLQQPAFPRNKEELMELWEQEYLFPFRFNFIIPNDIFILHSPHPKMIDKGERQVLYACAAPVYEEFKSHIRNTYGVELQD</sequence>
<comment type="subcellular location">
    <subcellularLocation>
        <location evidence="1">Membrane</location>
        <topology evidence="1">Single-pass type II membrane protein</topology>
    </subcellularLocation>
</comment>
<dbReference type="Pfam" id="PF13896">
    <property type="entry name" value="Glyco_transf_49"/>
    <property type="match status" value="2"/>
</dbReference>
<organism evidence="9 10">
    <name type="scientific">Paralvinella palmiformis</name>
    <dbReference type="NCBI Taxonomy" id="53620"/>
    <lineage>
        <taxon>Eukaryota</taxon>
        <taxon>Metazoa</taxon>
        <taxon>Spiralia</taxon>
        <taxon>Lophotrochozoa</taxon>
        <taxon>Annelida</taxon>
        <taxon>Polychaeta</taxon>
        <taxon>Sedentaria</taxon>
        <taxon>Canalipalpata</taxon>
        <taxon>Terebellida</taxon>
        <taxon>Terebelliformia</taxon>
        <taxon>Alvinellidae</taxon>
        <taxon>Paralvinella</taxon>
    </lineage>
</organism>
<evidence type="ECO:0000313" key="10">
    <source>
        <dbReference type="Proteomes" id="UP001208570"/>
    </source>
</evidence>
<keyword evidence="10" id="KW-1185">Reference proteome</keyword>
<evidence type="ECO:0000256" key="8">
    <source>
        <dbReference type="SAM" id="Phobius"/>
    </source>
</evidence>
<feature type="transmembrane region" description="Helical" evidence="8">
    <location>
        <begin position="20"/>
        <end position="41"/>
    </location>
</feature>
<evidence type="ECO:0000256" key="7">
    <source>
        <dbReference type="SAM" id="MobiDB-lite"/>
    </source>
</evidence>
<keyword evidence="6" id="KW-0325">Glycoprotein</keyword>
<evidence type="ECO:0000256" key="5">
    <source>
        <dbReference type="ARBA" id="ARBA00023136"/>
    </source>
</evidence>
<keyword evidence="4 8" id="KW-1133">Transmembrane helix</keyword>
<dbReference type="GO" id="GO:0016020">
    <property type="term" value="C:membrane"/>
    <property type="evidence" value="ECO:0007669"/>
    <property type="project" value="UniProtKB-SubCell"/>
</dbReference>
<evidence type="ECO:0000256" key="4">
    <source>
        <dbReference type="ARBA" id="ARBA00022989"/>
    </source>
</evidence>
<dbReference type="GO" id="GO:0042285">
    <property type="term" value="F:xylosyltransferase activity"/>
    <property type="evidence" value="ECO:0007669"/>
    <property type="project" value="TreeGrafter"/>
</dbReference>
<dbReference type="GO" id="GO:0035269">
    <property type="term" value="P:protein O-linked glycosylation via mannose"/>
    <property type="evidence" value="ECO:0007669"/>
    <property type="project" value="TreeGrafter"/>
</dbReference>
<protein>
    <recommendedName>
        <fullName evidence="11">Glycosyltransferase</fullName>
    </recommendedName>
</protein>
<keyword evidence="5 8" id="KW-0472">Membrane</keyword>
<dbReference type="PANTHER" id="PTHR12270:SF25">
    <property type="entry name" value="GLYCOSYLTRANSFERASE-LIKE PROTEIN LARGE"/>
    <property type="match status" value="1"/>
</dbReference>
<dbReference type="GO" id="GO:0015020">
    <property type="term" value="F:glucuronosyltransferase activity"/>
    <property type="evidence" value="ECO:0007669"/>
    <property type="project" value="TreeGrafter"/>
</dbReference>
<dbReference type="AlphaFoldDB" id="A0AAD9IYH0"/>
<dbReference type="Proteomes" id="UP001208570">
    <property type="component" value="Unassembled WGS sequence"/>
</dbReference>
<accession>A0AAD9IYH0</accession>
<feature type="region of interest" description="Disordered" evidence="7">
    <location>
        <begin position="56"/>
        <end position="77"/>
    </location>
</feature>
<evidence type="ECO:0000313" key="9">
    <source>
        <dbReference type="EMBL" id="KAK2142400.1"/>
    </source>
</evidence>
<comment type="caution">
    <text evidence="9">The sequence shown here is derived from an EMBL/GenBank/DDBJ whole genome shotgun (WGS) entry which is preliminary data.</text>
</comment>